<reference evidence="1 2" key="1">
    <citation type="journal article" date="2021" name="Elife">
        <title>Chloroplast acquisition without the gene transfer in kleptoplastic sea slugs, Plakobranchus ocellatus.</title>
        <authorList>
            <person name="Maeda T."/>
            <person name="Takahashi S."/>
            <person name="Yoshida T."/>
            <person name="Shimamura S."/>
            <person name="Takaki Y."/>
            <person name="Nagai Y."/>
            <person name="Toyoda A."/>
            <person name="Suzuki Y."/>
            <person name="Arimoto A."/>
            <person name="Ishii H."/>
            <person name="Satoh N."/>
            <person name="Nishiyama T."/>
            <person name="Hasebe M."/>
            <person name="Maruyama T."/>
            <person name="Minagawa J."/>
            <person name="Obokata J."/>
            <person name="Shigenobu S."/>
        </authorList>
    </citation>
    <scope>NUCLEOTIDE SEQUENCE [LARGE SCALE GENOMIC DNA]</scope>
</reference>
<organism evidence="1 2">
    <name type="scientific">Plakobranchus ocellatus</name>
    <dbReference type="NCBI Taxonomy" id="259542"/>
    <lineage>
        <taxon>Eukaryota</taxon>
        <taxon>Metazoa</taxon>
        <taxon>Spiralia</taxon>
        <taxon>Lophotrochozoa</taxon>
        <taxon>Mollusca</taxon>
        <taxon>Gastropoda</taxon>
        <taxon>Heterobranchia</taxon>
        <taxon>Euthyneura</taxon>
        <taxon>Panpulmonata</taxon>
        <taxon>Sacoglossa</taxon>
        <taxon>Placobranchoidea</taxon>
        <taxon>Plakobranchidae</taxon>
        <taxon>Plakobranchus</taxon>
    </lineage>
</organism>
<proteinExistence type="predicted"/>
<accession>A0AAV4A2J0</accession>
<dbReference type="Proteomes" id="UP000735302">
    <property type="component" value="Unassembled WGS sequence"/>
</dbReference>
<gene>
    <name evidence="1" type="ORF">PoB_002835400</name>
</gene>
<sequence>MQNISVSCAQYQLITLLAHPVVNCAGASLSRKMQTYIFLCFVLVQVSLAFVCPPNACDNYTTQKPLNCKGNVITGGFCDCEQFCAKVLYEECNPRSIIGVPNMGQCDKGLKCIAVRIEGAPTRFICDTKDGPPYLVS</sequence>
<keyword evidence="2" id="KW-1185">Reference proteome</keyword>
<dbReference type="InterPro" id="IPR009030">
    <property type="entry name" value="Growth_fac_rcpt_cys_sf"/>
</dbReference>
<dbReference type="AlphaFoldDB" id="A0AAV4A2J0"/>
<protein>
    <recommendedName>
        <fullName evidence="3">EB domain-containing protein</fullName>
    </recommendedName>
</protein>
<comment type="caution">
    <text evidence="1">The sequence shown here is derived from an EMBL/GenBank/DDBJ whole genome shotgun (WGS) entry which is preliminary data.</text>
</comment>
<dbReference type="EMBL" id="BLXT01003539">
    <property type="protein sequence ID" value="GFO01849.1"/>
    <property type="molecule type" value="Genomic_DNA"/>
</dbReference>
<dbReference type="SUPFAM" id="SSF57184">
    <property type="entry name" value="Growth factor receptor domain"/>
    <property type="match status" value="1"/>
</dbReference>
<name>A0AAV4A2J0_9GAST</name>
<evidence type="ECO:0000313" key="2">
    <source>
        <dbReference type="Proteomes" id="UP000735302"/>
    </source>
</evidence>
<evidence type="ECO:0008006" key="3">
    <source>
        <dbReference type="Google" id="ProtNLM"/>
    </source>
</evidence>
<dbReference type="Gene3D" id="4.10.40.20">
    <property type="match status" value="1"/>
</dbReference>
<evidence type="ECO:0000313" key="1">
    <source>
        <dbReference type="EMBL" id="GFO01849.1"/>
    </source>
</evidence>